<dbReference type="SUPFAM" id="SSF51905">
    <property type="entry name" value="FAD/NAD(P)-binding domain"/>
    <property type="match status" value="1"/>
</dbReference>
<feature type="region of interest" description="Disordered" evidence="3">
    <location>
        <begin position="70"/>
        <end position="92"/>
    </location>
</feature>
<dbReference type="Proteomes" id="UP000799753">
    <property type="component" value="Unassembled WGS sequence"/>
</dbReference>
<organism evidence="4 5">
    <name type="scientific">Massarina eburnea CBS 473.64</name>
    <dbReference type="NCBI Taxonomy" id="1395130"/>
    <lineage>
        <taxon>Eukaryota</taxon>
        <taxon>Fungi</taxon>
        <taxon>Dikarya</taxon>
        <taxon>Ascomycota</taxon>
        <taxon>Pezizomycotina</taxon>
        <taxon>Dothideomycetes</taxon>
        <taxon>Pleosporomycetidae</taxon>
        <taxon>Pleosporales</taxon>
        <taxon>Massarineae</taxon>
        <taxon>Massarinaceae</taxon>
        <taxon>Massarina</taxon>
    </lineage>
</organism>
<dbReference type="GO" id="GO:0005968">
    <property type="term" value="C:Rab-protein geranylgeranyltransferase complex"/>
    <property type="evidence" value="ECO:0007669"/>
    <property type="project" value="TreeGrafter"/>
</dbReference>
<gene>
    <name evidence="4" type="ORF">P280DRAFT_527918</name>
</gene>
<evidence type="ECO:0000313" key="4">
    <source>
        <dbReference type="EMBL" id="KAF2639341.1"/>
    </source>
</evidence>
<dbReference type="EMBL" id="MU006787">
    <property type="protein sequence ID" value="KAF2639341.1"/>
    <property type="molecule type" value="Genomic_DNA"/>
</dbReference>
<dbReference type="Pfam" id="PF00996">
    <property type="entry name" value="GDI"/>
    <property type="match status" value="1"/>
</dbReference>
<dbReference type="Gene3D" id="3.50.50.60">
    <property type="entry name" value="FAD/NAD(P)-binding domain"/>
    <property type="match status" value="1"/>
</dbReference>
<proteinExistence type="inferred from homology"/>
<dbReference type="PRINTS" id="PR00891">
    <property type="entry name" value="RABGDIREP"/>
</dbReference>
<evidence type="ECO:0000256" key="3">
    <source>
        <dbReference type="SAM" id="MobiDB-lite"/>
    </source>
</evidence>
<evidence type="ECO:0000313" key="5">
    <source>
        <dbReference type="Proteomes" id="UP000799753"/>
    </source>
</evidence>
<dbReference type="InterPro" id="IPR018203">
    <property type="entry name" value="GDP_dissociation_inhibitor"/>
</dbReference>
<dbReference type="OrthoDB" id="1923006at2759"/>
<dbReference type="AlphaFoldDB" id="A0A6A6RX67"/>
<dbReference type="GO" id="GO:0005634">
    <property type="term" value="C:nucleus"/>
    <property type="evidence" value="ECO:0007669"/>
    <property type="project" value="TreeGrafter"/>
</dbReference>
<dbReference type="Gene3D" id="1.10.405.10">
    <property type="entry name" value="Guanine Nucleotide Dissociation Inhibitor, domain 1"/>
    <property type="match status" value="1"/>
</dbReference>
<dbReference type="PANTHER" id="PTHR11787">
    <property type="entry name" value="RAB GDP-DISSOCIATION INHIBITOR"/>
    <property type="match status" value="1"/>
</dbReference>
<comment type="similarity">
    <text evidence="1 2">Belongs to the Rab GDI family.</text>
</comment>
<dbReference type="GO" id="GO:0005092">
    <property type="term" value="F:GDP-dissociation inhibitor activity"/>
    <property type="evidence" value="ECO:0007669"/>
    <property type="project" value="UniProtKB-UniRule"/>
</dbReference>
<dbReference type="InterPro" id="IPR017230">
    <property type="entry name" value="Mrs6"/>
</dbReference>
<dbReference type="Gene3D" id="3.30.519.10">
    <property type="entry name" value="Guanine Nucleotide Dissociation Inhibitor, domain 2"/>
    <property type="match status" value="1"/>
</dbReference>
<dbReference type="InterPro" id="IPR036188">
    <property type="entry name" value="FAD/NAD-bd_sf"/>
</dbReference>
<reference evidence="4" key="1">
    <citation type="journal article" date="2020" name="Stud. Mycol.">
        <title>101 Dothideomycetes genomes: a test case for predicting lifestyles and emergence of pathogens.</title>
        <authorList>
            <person name="Haridas S."/>
            <person name="Albert R."/>
            <person name="Binder M."/>
            <person name="Bloem J."/>
            <person name="Labutti K."/>
            <person name="Salamov A."/>
            <person name="Andreopoulos B."/>
            <person name="Baker S."/>
            <person name="Barry K."/>
            <person name="Bills G."/>
            <person name="Bluhm B."/>
            <person name="Cannon C."/>
            <person name="Castanera R."/>
            <person name="Culley D."/>
            <person name="Daum C."/>
            <person name="Ezra D."/>
            <person name="Gonzalez J."/>
            <person name="Henrissat B."/>
            <person name="Kuo A."/>
            <person name="Liang C."/>
            <person name="Lipzen A."/>
            <person name="Lutzoni F."/>
            <person name="Magnuson J."/>
            <person name="Mondo S."/>
            <person name="Nolan M."/>
            <person name="Ohm R."/>
            <person name="Pangilinan J."/>
            <person name="Park H.-J."/>
            <person name="Ramirez L."/>
            <person name="Alfaro M."/>
            <person name="Sun H."/>
            <person name="Tritt A."/>
            <person name="Yoshinaga Y."/>
            <person name="Zwiers L.-H."/>
            <person name="Turgeon B."/>
            <person name="Goodwin S."/>
            <person name="Spatafora J."/>
            <person name="Crous P."/>
            <person name="Grigoriev I."/>
        </authorList>
    </citation>
    <scope>NUCLEOTIDE SEQUENCE</scope>
    <source>
        <strain evidence="4">CBS 473.64</strain>
    </source>
</reference>
<keyword evidence="5" id="KW-1185">Reference proteome</keyword>
<protein>
    <recommendedName>
        <fullName evidence="2">Rab proteins geranylgeranyltransferase</fullName>
    </recommendedName>
</protein>
<evidence type="ECO:0000256" key="2">
    <source>
        <dbReference type="PIRNR" id="PIRNR037514"/>
    </source>
</evidence>
<dbReference type="GO" id="GO:0016192">
    <property type="term" value="P:vesicle-mediated transport"/>
    <property type="evidence" value="ECO:0007669"/>
    <property type="project" value="TreeGrafter"/>
</dbReference>
<accession>A0A6A6RX67</accession>
<name>A0A6A6RX67_9PLEO</name>
<evidence type="ECO:0000256" key="1">
    <source>
        <dbReference type="ARBA" id="ARBA00005593"/>
    </source>
</evidence>
<dbReference type="GO" id="GO:0007264">
    <property type="term" value="P:small GTPase-mediated signal transduction"/>
    <property type="evidence" value="ECO:0007669"/>
    <property type="project" value="UniProtKB-UniRule"/>
</dbReference>
<dbReference type="PANTHER" id="PTHR11787:SF4">
    <property type="entry name" value="CHM, RAB ESCORT PROTEIN 1"/>
    <property type="match status" value="1"/>
</dbReference>
<sequence length="521" mass="56175">MDTLDKTDWDVLIVGTGLQQSLLALALSRSGKKILHIDENDYYGGAEAAFSLQEVESWVERVNKDPASAAFSQASFEKPTPAESDPPAPSLSPSRAYSLALNPQVIYARSALIQRLISSKVYRQLEFMAVGSWWVYSPSASAGDEDASDSSSESSKTSKLLKVPNGREDVFQNSELDFKAKRALMKFLRFITDYEEQTEVWDACRDQPFPTFLSEQFKVPVALHAPLLALTLSSASSSNTTTQYALPRVARHLRSIGTLGAGFGAIIPKWGGLSEISQVGCRASAVGGAVYVLGKGLGDISDDQTESQGAASGIKLCLKDGEAITAGWIVGESSPNQPSEPSCKTITIVSSPLTSLFPPIADEAPPPAAAIVFFPSGSLSIPDPPDDQQELPPVYINIHTSDTGECPRGQCVLYSSTSLAGERGFQLLHLATDALLSSVAETPPPTILCSTQYQQRAEATDDITPETPNDHVINFAPTPLNLAFDDSILDRVKPVWEKIMGEDTGDFLVFEDREAYADDDE</sequence>
<dbReference type="SUPFAM" id="SSF54373">
    <property type="entry name" value="FAD-linked reductases, C-terminal domain"/>
    <property type="match status" value="1"/>
</dbReference>
<dbReference type="GO" id="GO:0005829">
    <property type="term" value="C:cytosol"/>
    <property type="evidence" value="ECO:0007669"/>
    <property type="project" value="TreeGrafter"/>
</dbReference>
<dbReference type="PIRSF" id="PIRSF037514">
    <property type="entry name" value="Rab_ger_ger_transf_A_fun"/>
    <property type="match status" value="1"/>
</dbReference>